<dbReference type="AlphaFoldDB" id="A0A4R7PEB4"/>
<dbReference type="OrthoDB" id="8560621at2"/>
<sequence>MKRWGRLLGAAFCLLLLLAALATWNAVFRAPGGGRLPMPEGLISLESPAGEKLLAEAGSKADLDALVRHFETQSRPAYCGVASAVTVLNAMPAAAQPAWTQSTFFTDSARRVRHPLKVTFGGMNLAELEGLLKAHDVDTARVYASDSSADAFRSVLRQNLETPDDYVIVNYERAMLGQPASGHISPLGAYDATSDRVLVLDVASYKYAPTWVPVGALWKAMDTLDSSAGKTRGYVIVRARTK</sequence>
<dbReference type="GO" id="GO:0010038">
    <property type="term" value="P:response to metal ion"/>
    <property type="evidence" value="ECO:0007669"/>
    <property type="project" value="InterPro"/>
</dbReference>
<evidence type="ECO:0000256" key="2">
    <source>
        <dbReference type="ARBA" id="ARBA00022539"/>
    </source>
</evidence>
<proteinExistence type="predicted"/>
<dbReference type="PANTHER" id="PTHR33447">
    <property type="entry name" value="GLUTATHIONE GAMMA-GLUTAMYLCYSTEINYLTRANSFERASE"/>
    <property type="match status" value="1"/>
</dbReference>
<dbReference type="InterPro" id="IPR038156">
    <property type="entry name" value="PCS_N_sf"/>
</dbReference>
<dbReference type="InterPro" id="IPR038765">
    <property type="entry name" value="Papain-like_cys_pep_sf"/>
</dbReference>
<dbReference type="PANTHER" id="PTHR33447:SF20">
    <property type="entry name" value="GLUTATHIONE GAMMA-GLUTAMYLCYSTEINYLTRANSFERASE"/>
    <property type="match status" value="1"/>
</dbReference>
<dbReference type="EMBL" id="SOBT01000008">
    <property type="protein sequence ID" value="TDU31911.1"/>
    <property type="molecule type" value="Genomic_DNA"/>
</dbReference>
<dbReference type="Proteomes" id="UP000295341">
    <property type="component" value="Unassembled WGS sequence"/>
</dbReference>
<keyword evidence="3" id="KW-0808">Transferase</keyword>
<dbReference type="EC" id="2.3.2.15" evidence="1"/>
<dbReference type="RefSeq" id="WP_133880460.1">
    <property type="nucleotide sequence ID" value="NZ_MWIN01000006.1"/>
</dbReference>
<dbReference type="Gene3D" id="3.90.70.30">
    <property type="entry name" value="Phytochelatin synthase, N-terminal domain"/>
    <property type="match status" value="1"/>
</dbReference>
<evidence type="ECO:0000313" key="6">
    <source>
        <dbReference type="EMBL" id="TDU31911.1"/>
    </source>
</evidence>
<dbReference type="GO" id="GO:0046872">
    <property type="term" value="F:metal ion binding"/>
    <property type="evidence" value="ECO:0007669"/>
    <property type="project" value="UniProtKB-KW"/>
</dbReference>
<gene>
    <name evidence="6" type="ORF">DFR24_1295</name>
</gene>
<dbReference type="SUPFAM" id="SSF54001">
    <property type="entry name" value="Cysteine proteinases"/>
    <property type="match status" value="1"/>
</dbReference>
<evidence type="ECO:0000256" key="1">
    <source>
        <dbReference type="ARBA" id="ARBA00012468"/>
    </source>
</evidence>
<dbReference type="Pfam" id="PF05023">
    <property type="entry name" value="Phytochelatin"/>
    <property type="match status" value="1"/>
</dbReference>
<evidence type="ECO:0000313" key="7">
    <source>
        <dbReference type="Proteomes" id="UP000295341"/>
    </source>
</evidence>
<name>A0A4R7PEB4_9GAMM</name>
<keyword evidence="2" id="KW-0104">Cadmium</keyword>
<keyword evidence="7" id="KW-1185">Reference proteome</keyword>
<evidence type="ECO:0000259" key="5">
    <source>
        <dbReference type="PROSITE" id="PS51443"/>
    </source>
</evidence>
<feature type="domain" description="Peptidase C83" evidence="5">
    <location>
        <begin position="26"/>
        <end position="242"/>
    </location>
</feature>
<dbReference type="GO" id="GO:0016756">
    <property type="term" value="F:glutathione gamma-glutamylcysteinyltransferase activity"/>
    <property type="evidence" value="ECO:0007669"/>
    <property type="project" value="UniProtKB-EC"/>
</dbReference>
<dbReference type="GO" id="GO:0046938">
    <property type="term" value="P:phytochelatin biosynthetic process"/>
    <property type="evidence" value="ECO:0007669"/>
    <property type="project" value="InterPro"/>
</dbReference>
<keyword evidence="4" id="KW-0479">Metal-binding</keyword>
<dbReference type="PROSITE" id="PS51443">
    <property type="entry name" value="PCS"/>
    <property type="match status" value="1"/>
</dbReference>
<protein>
    <recommendedName>
        <fullName evidence="1">glutathione gamma-glutamylcysteinyltransferase</fullName>
        <ecNumber evidence="1">2.3.2.15</ecNumber>
    </recommendedName>
</protein>
<evidence type="ECO:0000256" key="4">
    <source>
        <dbReference type="ARBA" id="ARBA00022723"/>
    </source>
</evidence>
<organism evidence="6 7">
    <name type="scientific">Panacagrimonas perspica</name>
    <dbReference type="NCBI Taxonomy" id="381431"/>
    <lineage>
        <taxon>Bacteria</taxon>
        <taxon>Pseudomonadati</taxon>
        <taxon>Pseudomonadota</taxon>
        <taxon>Gammaproteobacteria</taxon>
        <taxon>Nevskiales</taxon>
        <taxon>Nevskiaceae</taxon>
        <taxon>Panacagrimonas</taxon>
    </lineage>
</organism>
<evidence type="ECO:0000256" key="3">
    <source>
        <dbReference type="ARBA" id="ARBA00022679"/>
    </source>
</evidence>
<accession>A0A4R7PEB4</accession>
<reference evidence="6 7" key="1">
    <citation type="submission" date="2019-03" db="EMBL/GenBank/DDBJ databases">
        <title>Genomic Encyclopedia of Type Strains, Phase IV (KMG-IV): sequencing the most valuable type-strain genomes for metagenomic binning, comparative biology and taxonomic classification.</title>
        <authorList>
            <person name="Goeker M."/>
        </authorList>
    </citation>
    <scope>NUCLEOTIDE SEQUENCE [LARGE SCALE GENOMIC DNA]</scope>
    <source>
        <strain evidence="6 7">DSM 26377</strain>
    </source>
</reference>
<comment type="caution">
    <text evidence="6">The sequence shown here is derived from an EMBL/GenBank/DDBJ whole genome shotgun (WGS) entry which is preliminary data.</text>
</comment>
<dbReference type="InterPro" id="IPR007719">
    <property type="entry name" value="PCS_N"/>
</dbReference>
<dbReference type="InterPro" id="IPR040409">
    <property type="entry name" value="PCS-like"/>
</dbReference>